<dbReference type="Gene3D" id="3.40.630.30">
    <property type="match status" value="1"/>
</dbReference>
<keyword evidence="1" id="KW-0808">Transferase</keyword>
<gene>
    <name evidence="5" type="ORF">G7066_12410</name>
</gene>
<protein>
    <submittedName>
        <fullName evidence="5">GNAT family N-acetyltransferase</fullName>
    </submittedName>
</protein>
<accession>A0ABX6JZZ8</accession>
<dbReference type="PANTHER" id="PTHR43792">
    <property type="entry name" value="GNAT FAMILY, PUTATIVE (AFU_ORTHOLOGUE AFUA_3G00765)-RELATED-RELATED"/>
    <property type="match status" value="1"/>
</dbReference>
<dbReference type="Proteomes" id="UP000503441">
    <property type="component" value="Chromosome"/>
</dbReference>
<dbReference type="PANTHER" id="PTHR43792:SF8">
    <property type="entry name" value="[RIBOSOMAL PROTEIN US5]-ALANINE N-ACETYLTRANSFERASE"/>
    <property type="match status" value="1"/>
</dbReference>
<sequence>MQSTQTRLLSLEDVPALTEIIQAEAVHLGRWEPKRDPGYYTLSNQRTLAKRALEAHEAGDSVPFLIVSDSDEILGRVTVSGITRGAMQSCAIGYWVRQRSLGQGYPTRAVAQAVSFAFKDLGLHRVQAETMLENIGSQRVLEKNGFQQYGIAPQYLNIDGKWRDHLMYQVLNDAYVDEP</sequence>
<keyword evidence="2" id="KW-0012">Acyltransferase</keyword>
<dbReference type="Pfam" id="PF13302">
    <property type="entry name" value="Acetyltransf_3"/>
    <property type="match status" value="1"/>
</dbReference>
<reference evidence="5 6" key="1">
    <citation type="submission" date="2020-03" db="EMBL/GenBank/DDBJ databases">
        <title>Leucobacter sp. nov., isolated from beetles.</title>
        <authorList>
            <person name="Hyun D.-W."/>
            <person name="Bae J.-W."/>
        </authorList>
    </citation>
    <scope>NUCLEOTIDE SEQUENCE [LARGE SCALE GENOMIC DNA]</scope>
    <source>
        <strain evidence="5 6">HDW9A</strain>
    </source>
</reference>
<evidence type="ECO:0000313" key="5">
    <source>
        <dbReference type="EMBL" id="QIM19818.1"/>
    </source>
</evidence>
<keyword evidence="6" id="KW-1185">Reference proteome</keyword>
<evidence type="ECO:0000313" key="6">
    <source>
        <dbReference type="Proteomes" id="UP000503441"/>
    </source>
</evidence>
<dbReference type="SUPFAM" id="SSF55729">
    <property type="entry name" value="Acyl-CoA N-acyltransferases (Nat)"/>
    <property type="match status" value="1"/>
</dbReference>
<name>A0ABX6JZZ8_9MICO</name>
<organism evidence="5 6">
    <name type="scientific">Leucobacter coleopterorum</name>
    <dbReference type="NCBI Taxonomy" id="2714933"/>
    <lineage>
        <taxon>Bacteria</taxon>
        <taxon>Bacillati</taxon>
        <taxon>Actinomycetota</taxon>
        <taxon>Actinomycetes</taxon>
        <taxon>Micrococcales</taxon>
        <taxon>Microbacteriaceae</taxon>
        <taxon>Leucobacter</taxon>
    </lineage>
</organism>
<dbReference type="InterPro" id="IPR051531">
    <property type="entry name" value="N-acetyltransferase"/>
</dbReference>
<evidence type="ECO:0000256" key="3">
    <source>
        <dbReference type="ARBA" id="ARBA00038502"/>
    </source>
</evidence>
<proteinExistence type="inferred from homology"/>
<feature type="domain" description="N-acetyltransferase" evidence="4">
    <location>
        <begin position="4"/>
        <end position="173"/>
    </location>
</feature>
<comment type="similarity">
    <text evidence="3">Belongs to the acetyltransferase family. RimJ subfamily.</text>
</comment>
<dbReference type="InterPro" id="IPR016181">
    <property type="entry name" value="Acyl_CoA_acyltransferase"/>
</dbReference>
<evidence type="ECO:0000259" key="4">
    <source>
        <dbReference type="PROSITE" id="PS51186"/>
    </source>
</evidence>
<dbReference type="EMBL" id="CP049933">
    <property type="protein sequence ID" value="QIM19818.1"/>
    <property type="molecule type" value="Genomic_DNA"/>
</dbReference>
<dbReference type="PROSITE" id="PS51186">
    <property type="entry name" value="GNAT"/>
    <property type="match status" value="1"/>
</dbReference>
<dbReference type="InterPro" id="IPR000182">
    <property type="entry name" value="GNAT_dom"/>
</dbReference>
<evidence type="ECO:0000256" key="2">
    <source>
        <dbReference type="ARBA" id="ARBA00023315"/>
    </source>
</evidence>
<evidence type="ECO:0000256" key="1">
    <source>
        <dbReference type="ARBA" id="ARBA00022679"/>
    </source>
</evidence>